<dbReference type="RefSeq" id="WP_059398828.1">
    <property type="nucleotide sequence ID" value="NZ_CP012914.1"/>
</dbReference>
<feature type="region of interest" description="Disordered" evidence="1">
    <location>
        <begin position="47"/>
        <end position="283"/>
    </location>
</feature>
<dbReference type="AlphaFoldDB" id="A0A0P0EYA8"/>
<reference evidence="2 5" key="2">
    <citation type="submission" date="2023-11" db="EMBL/GenBank/DDBJ databases">
        <title>MicrobeMod: A computational toolkit for identifying prokaryotic methylation and restriction-modification with nanopore sequencing.</title>
        <authorList>
            <person name="Crits-Christoph A."/>
            <person name="Kang S.C."/>
            <person name="Lee H."/>
            <person name="Ostrov N."/>
        </authorList>
    </citation>
    <scope>NUCLEOTIDE SEQUENCE [LARGE SCALE GENOMIC DNA]</scope>
    <source>
        <strain evidence="2 5">ATCC 29145</strain>
    </source>
</reference>
<dbReference type="GeneID" id="56449390"/>
<name>A0A0P0EYA8_AZOBR</name>
<dbReference type="KEGG" id="abf:AMK58_09255"/>
<dbReference type="Proteomes" id="UP001277471">
    <property type="component" value="Unassembled WGS sequence"/>
</dbReference>
<dbReference type="Proteomes" id="UP000298774">
    <property type="component" value="Chromosome"/>
</dbReference>
<dbReference type="SUPFAM" id="SSF74653">
    <property type="entry name" value="TolA/TonB C-terminal domain"/>
    <property type="match status" value="1"/>
</dbReference>
<evidence type="ECO:0000313" key="3">
    <source>
        <dbReference type="EMBL" id="QCO08179.1"/>
    </source>
</evidence>
<evidence type="ECO:0000313" key="5">
    <source>
        <dbReference type="Proteomes" id="UP001277471"/>
    </source>
</evidence>
<feature type="compositionally biased region" description="Basic and acidic residues" evidence="1">
    <location>
        <begin position="156"/>
        <end position="224"/>
    </location>
</feature>
<proteinExistence type="predicted"/>
<gene>
    <name evidence="3" type="ORF">D3868_03435</name>
    <name evidence="2" type="ORF">SIM66_24495</name>
</gene>
<evidence type="ECO:0000313" key="4">
    <source>
        <dbReference type="Proteomes" id="UP000298774"/>
    </source>
</evidence>
<dbReference type="Gene3D" id="3.30.1150.10">
    <property type="match status" value="1"/>
</dbReference>
<evidence type="ECO:0000313" key="2">
    <source>
        <dbReference type="EMBL" id="MDX5954338.1"/>
    </source>
</evidence>
<sequence>MRKPLIASATLHVALVALFVLGMPPSDRKLDIPESIPIEIVDMGEVTQAARVDKGEPKPPVPNAAPKPPVPEAKPSPPAPAPPEPASEPPPPPPPRPEPKVPEPPKVAQVTPPPAREPPPPPKPAPPPPPPDPAPAPVVKPPEPKPEPKPQPPKPEPPKPEPPKPEPPKPEPPKPEPKKPEPPKPEPAKPEPPKPEPKKPEPAKPEPPKAEPKKPEKPPEKTDALADLLKNVQKNAPAKPAASESKADAKPTQHAAASPAPSGAAKAVNGPDKPFKPSGRAIDGIRGAVGKNWNFDPGRKDAGNMQVELRVELSRDGTVLNVTADPKYEARYRSDAAFRASVDAAIRAIRKTSPLPIGEFSGDFTPARYEEWRYFVFNFDPRDMF</sequence>
<reference evidence="3 4" key="1">
    <citation type="submission" date="2018-09" db="EMBL/GenBank/DDBJ databases">
        <title>Whole genome based analysis of evolution and adaptive divergence in Indian and Brazilian strains of Azospirillum brasilense.</title>
        <authorList>
            <person name="Singh C."/>
            <person name="Tripathi A.K."/>
        </authorList>
    </citation>
    <scope>NUCLEOTIDE SEQUENCE [LARGE SCALE GENOMIC DNA]</scope>
    <source>
        <strain evidence="3 4">MTCC4038</strain>
    </source>
</reference>
<dbReference type="EMBL" id="JAWXYC010000004">
    <property type="protein sequence ID" value="MDX5954338.1"/>
    <property type="molecule type" value="Genomic_DNA"/>
</dbReference>
<feature type="compositionally biased region" description="Pro residues" evidence="1">
    <location>
        <begin position="111"/>
        <end position="141"/>
    </location>
</feature>
<protein>
    <submittedName>
        <fullName evidence="2">TonB C-terminal domain-containing protein</fullName>
    </submittedName>
</protein>
<accession>A0A0P0EYA8</accession>
<dbReference type="EMBL" id="CP032339">
    <property type="protein sequence ID" value="QCO08179.1"/>
    <property type="molecule type" value="Genomic_DNA"/>
</dbReference>
<dbReference type="PRINTS" id="PR01217">
    <property type="entry name" value="PRICHEXTENSN"/>
</dbReference>
<feature type="compositionally biased region" description="Pro residues" evidence="1">
    <location>
        <begin position="58"/>
        <end position="96"/>
    </location>
</feature>
<feature type="compositionally biased region" description="Low complexity" evidence="1">
    <location>
        <begin position="255"/>
        <end position="267"/>
    </location>
</feature>
<organism evidence="3 4">
    <name type="scientific">Azospirillum brasilense</name>
    <dbReference type="NCBI Taxonomy" id="192"/>
    <lineage>
        <taxon>Bacteria</taxon>
        <taxon>Pseudomonadati</taxon>
        <taxon>Pseudomonadota</taxon>
        <taxon>Alphaproteobacteria</taxon>
        <taxon>Rhodospirillales</taxon>
        <taxon>Azospirillaceae</taxon>
        <taxon>Azospirillum</taxon>
    </lineage>
</organism>
<keyword evidence="5" id="KW-1185">Reference proteome</keyword>
<evidence type="ECO:0000256" key="1">
    <source>
        <dbReference type="SAM" id="MobiDB-lite"/>
    </source>
</evidence>